<proteinExistence type="predicted"/>
<evidence type="ECO:0000256" key="3">
    <source>
        <dbReference type="ARBA" id="ARBA00023180"/>
    </source>
</evidence>
<dbReference type="GO" id="GO:0009277">
    <property type="term" value="C:fungal-type cell wall"/>
    <property type="evidence" value="ECO:0007669"/>
    <property type="project" value="EnsemblFungi"/>
</dbReference>
<dbReference type="SUPFAM" id="SSF52058">
    <property type="entry name" value="L domain-like"/>
    <property type="match status" value="2"/>
</dbReference>
<feature type="signal peptide" evidence="4">
    <location>
        <begin position="1"/>
        <end position="23"/>
    </location>
</feature>
<dbReference type="OMA" id="DKFQCED"/>
<dbReference type="VEuPathDB" id="FungiDB:SJAG_00340"/>
<dbReference type="JaponicusDB" id="SJAG_00340">
    <property type="gene designation" value="ecm33"/>
</dbReference>
<comment type="subcellular location">
    <subcellularLocation>
        <location evidence="1">Cell envelope</location>
    </subcellularLocation>
</comment>
<keyword evidence="7" id="KW-1185">Reference proteome</keyword>
<keyword evidence="3" id="KW-0325">Glycoprotein</keyword>
<evidence type="ECO:0000256" key="2">
    <source>
        <dbReference type="ARBA" id="ARBA00022729"/>
    </source>
</evidence>
<keyword evidence="2 4" id="KW-0732">Signal</keyword>
<evidence type="ECO:0000256" key="1">
    <source>
        <dbReference type="ARBA" id="ARBA00004196"/>
    </source>
</evidence>
<dbReference type="HOGENOM" id="CLU_035846_0_1_1"/>
<dbReference type="eggNOG" id="ENOG502QUZC">
    <property type="taxonomic scope" value="Eukaryota"/>
</dbReference>
<sequence>MVAFKSTISAALLVAAAFQQAFADDSCTASAFNITAQGHLDNIASCTKLTGDLYIKDIDNDGISTLTANGIESVDGDVVVSGDAYLTSMVFPSLKNVTGTFSVNNMIRLSTLSAPVLTKVAGLNLAVLPNLQELQFNAVINQADSVTIDDTDLQTIQGINLDEVDSFTVTNNRYIQDITMADLVKANTIKISANAKGVNVNFGKLSTVGTATFSTVGSVFVGNLKNASGSLGFSNTTLANVSLPYLTEVDQSLYFMYSESLTNLSFPNLTTVGGSLVINDTGLTKVSGFSKLTEIGGSLDIYGNFSSVEFPVLSDIKGSLDVQTKATNFTCPFSESGSVVKGNGFTCKGTVSSISYSSLSSLLASATSVKSSGSATATATATAEASTSLSSQSSTSVASGAASTKAVSVGIVAAFSMAVFALFL</sequence>
<dbReference type="GO" id="GO:0035556">
    <property type="term" value="P:intracellular signal transduction"/>
    <property type="evidence" value="ECO:0007669"/>
    <property type="project" value="EnsemblFungi"/>
</dbReference>
<organism evidence="5 7">
    <name type="scientific">Schizosaccharomyces japonicus (strain yFS275 / FY16936)</name>
    <name type="common">Fission yeast</name>
    <dbReference type="NCBI Taxonomy" id="402676"/>
    <lineage>
        <taxon>Eukaryota</taxon>
        <taxon>Fungi</taxon>
        <taxon>Dikarya</taxon>
        <taxon>Ascomycota</taxon>
        <taxon>Taphrinomycotina</taxon>
        <taxon>Schizosaccharomycetes</taxon>
        <taxon>Schizosaccharomycetales</taxon>
        <taxon>Schizosaccharomycetaceae</taxon>
        <taxon>Schizosaccharomyces</taxon>
    </lineage>
</organism>
<dbReference type="InterPro" id="IPR051648">
    <property type="entry name" value="CWI-Assembly_Regulator"/>
</dbReference>
<gene>
    <name evidence="6" type="primary">ecm33</name>
    <name evidence="5" type="ORF">SJAG_00340</name>
</gene>
<evidence type="ECO:0000313" key="6">
    <source>
        <dbReference type="JaponicusDB" id="SJAG_00340"/>
    </source>
</evidence>
<protein>
    <submittedName>
        <fullName evidence="5">Cell wall protein Ecm33</fullName>
    </submittedName>
</protein>
<dbReference type="PANTHER" id="PTHR31018">
    <property type="entry name" value="SPORULATION-SPECIFIC PROTEIN-RELATED"/>
    <property type="match status" value="1"/>
</dbReference>
<dbReference type="Gene3D" id="3.80.20.20">
    <property type="entry name" value="Receptor L-domain"/>
    <property type="match status" value="2"/>
</dbReference>
<dbReference type="STRING" id="402676.B6JVD3"/>
<accession>B6JVD3</accession>
<dbReference type="AlphaFoldDB" id="B6JVD3"/>
<feature type="chain" id="PRO_5002847265" evidence="4">
    <location>
        <begin position="24"/>
        <end position="424"/>
    </location>
</feature>
<name>B6JVD3_SCHJY</name>
<reference evidence="5 7" key="1">
    <citation type="journal article" date="2011" name="Science">
        <title>Comparative functional genomics of the fission yeasts.</title>
        <authorList>
            <person name="Rhind N."/>
            <person name="Chen Z."/>
            <person name="Yassour M."/>
            <person name="Thompson D.A."/>
            <person name="Haas B.J."/>
            <person name="Habib N."/>
            <person name="Wapinski I."/>
            <person name="Roy S."/>
            <person name="Lin M.F."/>
            <person name="Heiman D.I."/>
            <person name="Young S.K."/>
            <person name="Furuya K."/>
            <person name="Guo Y."/>
            <person name="Pidoux A."/>
            <person name="Chen H.M."/>
            <person name="Robbertse B."/>
            <person name="Goldberg J.M."/>
            <person name="Aoki K."/>
            <person name="Bayne E.H."/>
            <person name="Berlin A.M."/>
            <person name="Desjardins C.A."/>
            <person name="Dobbs E."/>
            <person name="Dukaj L."/>
            <person name="Fan L."/>
            <person name="FitzGerald M.G."/>
            <person name="French C."/>
            <person name="Gujja S."/>
            <person name="Hansen K."/>
            <person name="Keifenheim D."/>
            <person name="Levin J.Z."/>
            <person name="Mosher R.A."/>
            <person name="Mueller C.A."/>
            <person name="Pfiffner J."/>
            <person name="Priest M."/>
            <person name="Russ C."/>
            <person name="Smialowska A."/>
            <person name="Swoboda P."/>
            <person name="Sykes S.M."/>
            <person name="Vaughn M."/>
            <person name="Vengrova S."/>
            <person name="Yoder R."/>
            <person name="Zeng Q."/>
            <person name="Allshire R."/>
            <person name="Baulcombe D."/>
            <person name="Birren B.W."/>
            <person name="Brown W."/>
            <person name="Ekwall K."/>
            <person name="Kellis M."/>
            <person name="Leatherwood J."/>
            <person name="Levin H."/>
            <person name="Margalit H."/>
            <person name="Martienssen R."/>
            <person name="Nieduszynski C.A."/>
            <person name="Spatafora J.W."/>
            <person name="Friedman N."/>
            <person name="Dalgaard J.Z."/>
            <person name="Baumann P."/>
            <person name="Niki H."/>
            <person name="Regev A."/>
            <person name="Nusbaum C."/>
        </authorList>
    </citation>
    <scope>NUCLEOTIDE SEQUENCE [LARGE SCALE GENOMIC DNA]</scope>
    <source>
        <strain evidence="7">yFS275 / FY16936</strain>
    </source>
</reference>
<dbReference type="Proteomes" id="UP000001744">
    <property type="component" value="Unassembled WGS sequence"/>
</dbReference>
<dbReference type="OrthoDB" id="536881at2759"/>
<evidence type="ECO:0000313" key="5">
    <source>
        <dbReference type="EMBL" id="EEB05334.1"/>
    </source>
</evidence>
<evidence type="ECO:0000313" key="7">
    <source>
        <dbReference type="Proteomes" id="UP000001744"/>
    </source>
</evidence>
<dbReference type="RefSeq" id="XP_002171627.1">
    <property type="nucleotide sequence ID" value="XM_002171591.2"/>
</dbReference>
<dbReference type="PANTHER" id="PTHR31018:SF11">
    <property type="entry name" value="CELL WALL PROTEIN ECM33"/>
    <property type="match status" value="1"/>
</dbReference>
<evidence type="ECO:0000256" key="4">
    <source>
        <dbReference type="SAM" id="SignalP"/>
    </source>
</evidence>
<dbReference type="GO" id="GO:0009986">
    <property type="term" value="C:cell surface"/>
    <property type="evidence" value="ECO:0007669"/>
    <property type="project" value="EnsemblFungi"/>
</dbReference>
<dbReference type="InterPro" id="IPR036941">
    <property type="entry name" value="Rcpt_L-dom_sf"/>
</dbReference>
<dbReference type="EMBL" id="KE651166">
    <property type="protein sequence ID" value="EEB05334.1"/>
    <property type="molecule type" value="Genomic_DNA"/>
</dbReference>
<dbReference type="GeneID" id="7049654"/>